<dbReference type="AlphaFoldDB" id="A0A3N6N1J2"/>
<dbReference type="RefSeq" id="WP_124197129.1">
    <property type="nucleotide sequence ID" value="NZ_REGA01000020.1"/>
</dbReference>
<dbReference type="OrthoDB" id="271713at2157"/>
<evidence type="ECO:0000256" key="1">
    <source>
        <dbReference type="SAM" id="Phobius"/>
    </source>
</evidence>
<keyword evidence="1" id="KW-1133">Transmembrane helix</keyword>
<reference evidence="2 3" key="1">
    <citation type="submission" date="2018-10" db="EMBL/GenBank/DDBJ databases">
        <title>Natrarchaeobius chitinivorans gen. nov., sp. nov., and Natrarchaeobius haloalkaliphilus sp. nov., alkaliphilic, chitin-utilizing haloarchaea from hypersaline alkaline lakes.</title>
        <authorList>
            <person name="Sorokin D.Y."/>
            <person name="Elcheninov A.G."/>
            <person name="Kostrikina N.A."/>
            <person name="Bale N.J."/>
            <person name="Sinninghe Damste J.S."/>
            <person name="Khijniak T.V."/>
            <person name="Kublanov I.V."/>
            <person name="Toshchakov S.V."/>
        </authorList>
    </citation>
    <scope>NUCLEOTIDE SEQUENCE [LARGE SCALE GENOMIC DNA]</scope>
    <source>
        <strain evidence="2 3">AArcht4T</strain>
    </source>
</reference>
<comment type="caution">
    <text evidence="2">The sequence shown here is derived from an EMBL/GenBank/DDBJ whole genome shotgun (WGS) entry which is preliminary data.</text>
</comment>
<evidence type="ECO:0000313" key="3">
    <source>
        <dbReference type="Proteomes" id="UP000282323"/>
    </source>
</evidence>
<accession>A0A3N6N1J2</accession>
<proteinExistence type="predicted"/>
<feature type="transmembrane region" description="Helical" evidence="1">
    <location>
        <begin position="12"/>
        <end position="32"/>
    </location>
</feature>
<name>A0A3N6N1J2_NATCH</name>
<sequence>MAEVPAREALEYATSDEFLTLYGGFLVSWALLAFERITRGILPVRIPLLESLVSSGIVVLSATVFVITVVAILHKVAMDCRREEAN</sequence>
<keyword evidence="1" id="KW-0812">Transmembrane</keyword>
<feature type="transmembrane region" description="Helical" evidence="1">
    <location>
        <begin position="52"/>
        <end position="73"/>
    </location>
</feature>
<protein>
    <submittedName>
        <fullName evidence="2">Uncharacterized protein</fullName>
    </submittedName>
</protein>
<evidence type="ECO:0000313" key="2">
    <source>
        <dbReference type="EMBL" id="RQG91852.1"/>
    </source>
</evidence>
<keyword evidence="1" id="KW-0472">Membrane</keyword>
<dbReference type="EMBL" id="REGA01000020">
    <property type="protein sequence ID" value="RQG91852.1"/>
    <property type="molecule type" value="Genomic_DNA"/>
</dbReference>
<dbReference type="Proteomes" id="UP000282323">
    <property type="component" value="Unassembled WGS sequence"/>
</dbReference>
<gene>
    <name evidence="2" type="ORF">EA473_18885</name>
</gene>
<organism evidence="2 3">
    <name type="scientific">Natrarchaeobius chitinivorans</name>
    <dbReference type="NCBI Taxonomy" id="1679083"/>
    <lineage>
        <taxon>Archaea</taxon>
        <taxon>Methanobacteriati</taxon>
        <taxon>Methanobacteriota</taxon>
        <taxon>Stenosarchaea group</taxon>
        <taxon>Halobacteria</taxon>
        <taxon>Halobacteriales</taxon>
        <taxon>Natrialbaceae</taxon>
        <taxon>Natrarchaeobius</taxon>
    </lineage>
</organism>
<keyword evidence="3" id="KW-1185">Reference proteome</keyword>